<name>A0A6C0LT23_9ZZZZ</name>
<accession>A0A6C0LT23</accession>
<dbReference type="EMBL" id="MN740561">
    <property type="protein sequence ID" value="QHU33747.1"/>
    <property type="molecule type" value="Genomic_DNA"/>
</dbReference>
<organism evidence="2">
    <name type="scientific">viral metagenome</name>
    <dbReference type="NCBI Taxonomy" id="1070528"/>
    <lineage>
        <taxon>unclassified sequences</taxon>
        <taxon>metagenomes</taxon>
        <taxon>organismal metagenomes</taxon>
    </lineage>
</organism>
<dbReference type="CDD" id="cd00009">
    <property type="entry name" value="AAA"/>
    <property type="match status" value="1"/>
</dbReference>
<evidence type="ECO:0000313" key="2">
    <source>
        <dbReference type="EMBL" id="QHU33747.1"/>
    </source>
</evidence>
<dbReference type="InterPro" id="IPR003593">
    <property type="entry name" value="AAA+_ATPase"/>
</dbReference>
<feature type="domain" description="AAA+ ATPase" evidence="1">
    <location>
        <begin position="56"/>
        <end position="177"/>
    </location>
</feature>
<evidence type="ECO:0000259" key="1">
    <source>
        <dbReference type="SMART" id="SM00382"/>
    </source>
</evidence>
<reference evidence="2" key="1">
    <citation type="journal article" date="2020" name="Nature">
        <title>Giant virus diversity and host interactions through global metagenomics.</title>
        <authorList>
            <person name="Schulz F."/>
            <person name="Roux S."/>
            <person name="Paez-Espino D."/>
            <person name="Jungbluth S."/>
            <person name="Walsh D.A."/>
            <person name="Denef V.J."/>
            <person name="McMahon K.D."/>
            <person name="Konstantinidis K.T."/>
            <person name="Eloe-Fadrosh E.A."/>
            <person name="Kyrpides N.C."/>
            <person name="Woyke T."/>
        </authorList>
    </citation>
    <scope>NUCLEOTIDE SEQUENCE</scope>
    <source>
        <strain evidence="2">GVMAG-S-1016704-121</strain>
    </source>
</reference>
<dbReference type="GO" id="GO:0016887">
    <property type="term" value="F:ATP hydrolysis activity"/>
    <property type="evidence" value="ECO:0007669"/>
    <property type="project" value="InterPro"/>
</dbReference>
<dbReference type="AlphaFoldDB" id="A0A6C0LT23"/>
<dbReference type="SMART" id="SM00382">
    <property type="entry name" value="AAA"/>
    <property type="match status" value="1"/>
</dbReference>
<proteinExistence type="predicted"/>
<dbReference type="InterPro" id="IPR027417">
    <property type="entry name" value="P-loop_NTPase"/>
</dbReference>
<protein>
    <recommendedName>
        <fullName evidence="1">AAA+ ATPase domain-containing protein</fullName>
    </recommendedName>
</protein>
<sequence>MFMNKRKTTSSVTLTSNKCQTLLKNRSKKIILKHNCSVLSKSDISELKDAFNPNLPTKLVAIHGPIGCGKTYIVNELAKQTNHTISIFDPSSDCKISEELQSLTATKNKFKKNINQYKIMFIDDVDALPEQQVNSIIEYMQTEFNPTQCCNIIISYTSSTKIKSLIDRCNIDIEISAPSVDQLLNFAQGYKTVTHEHKTLCAVECNGDIRQFMRMVGIVDLDDSVTIIIKPDQVYTPHDAIRKMLEYPDQAPTLTNTYCNSKELTPLLWNATTNVYAQYDLDIGHMASVQSSLNNCNIKNTYETYDFNNELNNAILGIVPVACEIPYTSDISSHHVQSTSQIAKLSKSYLLYK</sequence>
<dbReference type="GO" id="GO:0005524">
    <property type="term" value="F:ATP binding"/>
    <property type="evidence" value="ECO:0007669"/>
    <property type="project" value="InterPro"/>
</dbReference>
<dbReference type="InterPro" id="IPR003959">
    <property type="entry name" value="ATPase_AAA_core"/>
</dbReference>
<dbReference type="Pfam" id="PF00004">
    <property type="entry name" value="AAA"/>
    <property type="match status" value="1"/>
</dbReference>
<dbReference type="Gene3D" id="3.40.50.300">
    <property type="entry name" value="P-loop containing nucleotide triphosphate hydrolases"/>
    <property type="match status" value="1"/>
</dbReference>
<dbReference type="SUPFAM" id="SSF52540">
    <property type="entry name" value="P-loop containing nucleoside triphosphate hydrolases"/>
    <property type="match status" value="1"/>
</dbReference>